<comment type="caution">
    <text evidence="6">The sequence shown here is derived from an EMBL/GenBank/DDBJ whole genome shotgun (WGS) entry which is preliminary data.</text>
</comment>
<dbReference type="EMBL" id="JAOQAZ010000018">
    <property type="protein sequence ID" value="KAJ4256676.1"/>
    <property type="molecule type" value="Genomic_DNA"/>
</dbReference>
<dbReference type="AlphaFoldDB" id="A0A9W8RXP9"/>
<evidence type="ECO:0000313" key="6">
    <source>
        <dbReference type="EMBL" id="KAJ4256676.1"/>
    </source>
</evidence>
<dbReference type="GO" id="GO:0006629">
    <property type="term" value="P:lipid metabolic process"/>
    <property type="evidence" value="ECO:0007669"/>
    <property type="project" value="InterPro"/>
</dbReference>
<evidence type="ECO:0000256" key="4">
    <source>
        <dbReference type="SAM" id="SignalP"/>
    </source>
</evidence>
<dbReference type="SUPFAM" id="SSF53474">
    <property type="entry name" value="alpha/beta-Hydrolases"/>
    <property type="match status" value="1"/>
</dbReference>
<gene>
    <name evidence="6" type="ORF">NW762_008772</name>
</gene>
<dbReference type="Proteomes" id="UP001152049">
    <property type="component" value="Unassembled WGS sequence"/>
</dbReference>
<feature type="signal peptide" evidence="4">
    <location>
        <begin position="1"/>
        <end position="15"/>
    </location>
</feature>
<dbReference type="PANTHER" id="PTHR45856:SF11">
    <property type="entry name" value="FUNGAL LIPASE-LIKE DOMAIN-CONTAINING PROTEIN"/>
    <property type="match status" value="1"/>
</dbReference>
<evidence type="ECO:0000256" key="2">
    <source>
        <dbReference type="ARBA" id="ARBA00047591"/>
    </source>
</evidence>
<proteinExistence type="inferred from homology"/>
<dbReference type="InterPro" id="IPR029058">
    <property type="entry name" value="AB_hydrolase_fold"/>
</dbReference>
<evidence type="ECO:0000313" key="7">
    <source>
        <dbReference type="Proteomes" id="UP001152049"/>
    </source>
</evidence>
<protein>
    <recommendedName>
        <fullName evidence="5">Fungal lipase-type domain-containing protein</fullName>
    </recommendedName>
</protein>
<dbReference type="CDD" id="cd00519">
    <property type="entry name" value="Lipase_3"/>
    <property type="match status" value="1"/>
</dbReference>
<feature type="chain" id="PRO_5040999108" description="Fungal lipase-type domain-containing protein" evidence="4">
    <location>
        <begin position="16"/>
        <end position="350"/>
    </location>
</feature>
<keyword evidence="4" id="KW-0732">Signal</keyword>
<comment type="catalytic activity">
    <reaction evidence="2">
        <text>a diacylglycerol + H2O = a monoacylglycerol + a fatty acid + H(+)</text>
        <dbReference type="Rhea" id="RHEA:32731"/>
        <dbReference type="ChEBI" id="CHEBI:15377"/>
        <dbReference type="ChEBI" id="CHEBI:15378"/>
        <dbReference type="ChEBI" id="CHEBI:17408"/>
        <dbReference type="ChEBI" id="CHEBI:18035"/>
        <dbReference type="ChEBI" id="CHEBI:28868"/>
    </reaction>
</comment>
<sequence length="350" mass="37084">MLLLPLLSAVTLAVASPLASVEEYAKSLEDRAVTVSSSDYNNFKFYIQHGAAAYCNSEASAGAKITCASNGCPTVQSNGATIVASFLGSKTGIGGYVATDSSRKEIVVSIRGSSNIRNWLTNLDFDQSDCSLTSGCGVHSGFQNAWDEISERATAAVAKARKANSGFKVIATGHSLGGAVATLAAANLRVGGTPVDIYTYGAPRVGNAQLSAFISNQAGGEYRVTHAKDPVPRLPPLVFGYRHTSPEYWLSGGGGDKIDYTISDIKVCEGAANLQCNGGTLGLDIAAHLHYFQHTDACSAGGISFRRYRSAKREGIAKRADMSDAELEKKLNSYVEMDKEYVDNHKNRSS</sequence>
<reference evidence="6" key="1">
    <citation type="submission" date="2022-09" db="EMBL/GenBank/DDBJ databases">
        <title>Fusarium specimens isolated from Avocado Roots.</title>
        <authorList>
            <person name="Stajich J."/>
            <person name="Roper C."/>
            <person name="Heimlech-Rivalta G."/>
        </authorList>
    </citation>
    <scope>NUCLEOTIDE SEQUENCE</scope>
    <source>
        <strain evidence="6">CF00136</strain>
    </source>
</reference>
<evidence type="ECO:0000256" key="1">
    <source>
        <dbReference type="ARBA" id="ARBA00043996"/>
    </source>
</evidence>
<dbReference type="Gene3D" id="3.40.50.1820">
    <property type="entry name" value="alpha/beta hydrolase"/>
    <property type="match status" value="1"/>
</dbReference>
<comment type="similarity">
    <text evidence="1">Belongs to the AB hydrolase superfamily. Lipase family. Class 3 subfamily.</text>
</comment>
<comment type="catalytic activity">
    <reaction evidence="3">
        <text>a monoacylglycerol + H2O = glycerol + a fatty acid + H(+)</text>
        <dbReference type="Rhea" id="RHEA:15245"/>
        <dbReference type="ChEBI" id="CHEBI:15377"/>
        <dbReference type="ChEBI" id="CHEBI:15378"/>
        <dbReference type="ChEBI" id="CHEBI:17408"/>
        <dbReference type="ChEBI" id="CHEBI:17754"/>
        <dbReference type="ChEBI" id="CHEBI:28868"/>
    </reaction>
</comment>
<feature type="domain" description="Fungal lipase-type" evidence="5">
    <location>
        <begin position="107"/>
        <end position="238"/>
    </location>
</feature>
<dbReference type="InterPro" id="IPR051218">
    <property type="entry name" value="Sec_MonoDiacylglyc_Lipase"/>
</dbReference>
<dbReference type="Pfam" id="PF01764">
    <property type="entry name" value="Lipase_3"/>
    <property type="match status" value="1"/>
</dbReference>
<keyword evidence="7" id="KW-1185">Reference proteome</keyword>
<dbReference type="InterPro" id="IPR002921">
    <property type="entry name" value="Fungal_lipase-type"/>
</dbReference>
<evidence type="ECO:0000259" key="5">
    <source>
        <dbReference type="Pfam" id="PF01764"/>
    </source>
</evidence>
<evidence type="ECO:0000256" key="3">
    <source>
        <dbReference type="ARBA" id="ARBA00048461"/>
    </source>
</evidence>
<name>A0A9W8RXP9_9HYPO</name>
<dbReference type="OrthoDB" id="426718at2759"/>
<accession>A0A9W8RXP9</accession>
<dbReference type="PANTHER" id="PTHR45856">
    <property type="entry name" value="ALPHA/BETA-HYDROLASES SUPERFAMILY PROTEIN"/>
    <property type="match status" value="1"/>
</dbReference>
<organism evidence="6 7">
    <name type="scientific">Fusarium torreyae</name>
    <dbReference type="NCBI Taxonomy" id="1237075"/>
    <lineage>
        <taxon>Eukaryota</taxon>
        <taxon>Fungi</taxon>
        <taxon>Dikarya</taxon>
        <taxon>Ascomycota</taxon>
        <taxon>Pezizomycotina</taxon>
        <taxon>Sordariomycetes</taxon>
        <taxon>Hypocreomycetidae</taxon>
        <taxon>Hypocreales</taxon>
        <taxon>Nectriaceae</taxon>
        <taxon>Fusarium</taxon>
    </lineage>
</organism>